<accession>A0AAD5R2K6</accession>
<proteinExistence type="predicted"/>
<sequence>MRETALSRKAIDGQLSEAHLIHPTSSEWPRMIANEKVYEITGSFVNKPCDFFPPTYSLHSSTFGCEGIKLGLGTKNRGLIIIGPHITTHLRQLLQKLFDHGLVHLPSANS</sequence>
<dbReference type="Proteomes" id="UP001196413">
    <property type="component" value="Unassembled WGS sequence"/>
</dbReference>
<dbReference type="EMBL" id="JAHQIW010006067">
    <property type="protein sequence ID" value="KAJ1368024.1"/>
    <property type="molecule type" value="Genomic_DNA"/>
</dbReference>
<dbReference type="AlphaFoldDB" id="A0AAD5R2K6"/>
<organism evidence="1 2">
    <name type="scientific">Parelaphostrongylus tenuis</name>
    <name type="common">Meningeal worm</name>
    <dbReference type="NCBI Taxonomy" id="148309"/>
    <lineage>
        <taxon>Eukaryota</taxon>
        <taxon>Metazoa</taxon>
        <taxon>Ecdysozoa</taxon>
        <taxon>Nematoda</taxon>
        <taxon>Chromadorea</taxon>
        <taxon>Rhabditida</taxon>
        <taxon>Rhabditina</taxon>
        <taxon>Rhabditomorpha</taxon>
        <taxon>Strongyloidea</taxon>
        <taxon>Metastrongylidae</taxon>
        <taxon>Parelaphostrongylus</taxon>
    </lineage>
</organism>
<evidence type="ECO:0000313" key="1">
    <source>
        <dbReference type="EMBL" id="KAJ1368024.1"/>
    </source>
</evidence>
<comment type="caution">
    <text evidence="1">The sequence shown here is derived from an EMBL/GenBank/DDBJ whole genome shotgun (WGS) entry which is preliminary data.</text>
</comment>
<protein>
    <submittedName>
        <fullName evidence="1">Uncharacterized protein</fullName>
    </submittedName>
</protein>
<keyword evidence="2" id="KW-1185">Reference proteome</keyword>
<evidence type="ECO:0000313" key="2">
    <source>
        <dbReference type="Proteomes" id="UP001196413"/>
    </source>
</evidence>
<name>A0AAD5R2K6_PARTN</name>
<reference evidence="1" key="1">
    <citation type="submission" date="2021-06" db="EMBL/GenBank/DDBJ databases">
        <title>Parelaphostrongylus tenuis whole genome reference sequence.</title>
        <authorList>
            <person name="Garwood T.J."/>
            <person name="Larsen P.A."/>
            <person name="Fountain-Jones N.M."/>
            <person name="Garbe J.R."/>
            <person name="Macchietto M.G."/>
            <person name="Kania S.A."/>
            <person name="Gerhold R.W."/>
            <person name="Richards J.E."/>
            <person name="Wolf T.M."/>
        </authorList>
    </citation>
    <scope>NUCLEOTIDE SEQUENCE</scope>
    <source>
        <strain evidence="1">MNPRO001-30</strain>
        <tissue evidence="1">Meninges</tissue>
    </source>
</reference>
<gene>
    <name evidence="1" type="ORF">KIN20_029075</name>
</gene>